<name>A0A7R8YSA3_HERIL</name>
<feature type="region of interest" description="Disordered" evidence="2">
    <location>
        <begin position="1"/>
        <end position="28"/>
    </location>
</feature>
<dbReference type="PROSITE" id="PS50994">
    <property type="entry name" value="INTEGRASE"/>
    <property type="match status" value="1"/>
</dbReference>
<dbReference type="PANTHER" id="PTHR37984:SF15">
    <property type="entry name" value="INTEGRASE CATALYTIC DOMAIN-CONTAINING PROTEIN"/>
    <property type="match status" value="1"/>
</dbReference>
<keyword evidence="5" id="KW-1185">Reference proteome</keyword>
<feature type="domain" description="Integrase catalytic" evidence="3">
    <location>
        <begin position="135"/>
        <end position="298"/>
    </location>
</feature>
<accession>A0A7R8YSA3</accession>
<reference evidence="4 5" key="1">
    <citation type="submission" date="2020-11" db="EMBL/GenBank/DDBJ databases">
        <authorList>
            <person name="Wallbank WR R."/>
            <person name="Pardo Diaz C."/>
            <person name="Kozak K."/>
            <person name="Martin S."/>
            <person name="Jiggins C."/>
            <person name="Moest M."/>
            <person name="Warren A I."/>
            <person name="Generalovic N T."/>
            <person name="Byers J.R.P. K."/>
            <person name="Montejo-Kovacevich G."/>
            <person name="Yen C E."/>
        </authorList>
    </citation>
    <scope>NUCLEOTIDE SEQUENCE [LARGE SCALE GENOMIC DNA]</scope>
</reference>
<dbReference type="InParanoid" id="A0A7R8YSA3"/>
<dbReference type="Proteomes" id="UP000594454">
    <property type="component" value="Chromosome 2"/>
</dbReference>
<dbReference type="InterPro" id="IPR041588">
    <property type="entry name" value="Integrase_H2C2"/>
</dbReference>
<gene>
    <name evidence="4" type="ORF">HERILL_LOCUS6564</name>
</gene>
<feature type="region of interest" description="Disordered" evidence="2">
    <location>
        <begin position="414"/>
        <end position="433"/>
    </location>
</feature>
<dbReference type="EMBL" id="LR899010">
    <property type="protein sequence ID" value="CAD7083616.1"/>
    <property type="molecule type" value="Genomic_DNA"/>
</dbReference>
<dbReference type="Gene3D" id="1.10.340.70">
    <property type="match status" value="1"/>
</dbReference>
<dbReference type="InterPro" id="IPR050951">
    <property type="entry name" value="Retrovirus_Pol_polyprotein"/>
</dbReference>
<dbReference type="EC" id="2.7.7.49" evidence="1"/>
<dbReference type="Gene3D" id="3.30.420.10">
    <property type="entry name" value="Ribonuclease H-like superfamily/Ribonuclease H"/>
    <property type="match status" value="1"/>
</dbReference>
<proteinExistence type="predicted"/>
<dbReference type="InterPro" id="IPR036397">
    <property type="entry name" value="RNaseH_sf"/>
</dbReference>
<dbReference type="GO" id="GO:0003964">
    <property type="term" value="F:RNA-directed DNA polymerase activity"/>
    <property type="evidence" value="ECO:0007669"/>
    <property type="project" value="UniProtKB-EC"/>
</dbReference>
<dbReference type="Pfam" id="PF00665">
    <property type="entry name" value="rve"/>
    <property type="match status" value="1"/>
</dbReference>
<protein>
    <recommendedName>
        <fullName evidence="1">RNA-directed DNA polymerase</fullName>
        <ecNumber evidence="1">2.7.7.49</ecNumber>
    </recommendedName>
</protein>
<sequence>MITNVIDDRGESNKGVTKSDDHNQPENHELSFEEIDSNPRTIGGNRVSKGKLDKIPDHKIIVVDKTDRLQLIKKHHDGYIGGHRGINAVETAIKENYYWSSMHKDISEYMKNCEHCQKFKIIRQNKNLPMVVSELKGQPFERISIDIAGPYRYSGANSSAIYSLTIQDNLSKYIRFAPLQDTTGETVMETILKYWISYFGAPVEILSDNAPNLTAGCLQKFCKKLGINMISSSSYHPQTNGAVERSHARLAEYLGTTMDELKDDMDWETRLSLACLCYNQTIHSTTCYSPHELLFGIKPNVFKVPHTRDIAEDRIDVITNHLGNIRKNASKNDLNKKNKSKERYDKKTTSKTINYELGQLVFAKNLAISNNKLKQKWIGPYRIVKLGPHSVVIKDSRDTRNKFKTFNKKNIKSYMKRNDEHITESPQPGPSRP</sequence>
<dbReference type="FunFam" id="1.10.340.70:FF:000001">
    <property type="entry name" value="Retrovirus-related Pol polyprotein from transposon gypsy-like Protein"/>
    <property type="match status" value="1"/>
</dbReference>
<dbReference type="InterPro" id="IPR012337">
    <property type="entry name" value="RNaseH-like_sf"/>
</dbReference>
<evidence type="ECO:0000256" key="2">
    <source>
        <dbReference type="SAM" id="MobiDB-lite"/>
    </source>
</evidence>
<dbReference type="GO" id="GO:0003676">
    <property type="term" value="F:nucleic acid binding"/>
    <property type="evidence" value="ECO:0007669"/>
    <property type="project" value="InterPro"/>
</dbReference>
<evidence type="ECO:0000256" key="1">
    <source>
        <dbReference type="ARBA" id="ARBA00012493"/>
    </source>
</evidence>
<dbReference type="InterPro" id="IPR001584">
    <property type="entry name" value="Integrase_cat-core"/>
</dbReference>
<evidence type="ECO:0000313" key="4">
    <source>
        <dbReference type="EMBL" id="CAD7083616.1"/>
    </source>
</evidence>
<organism evidence="4 5">
    <name type="scientific">Hermetia illucens</name>
    <name type="common">Black soldier fly</name>
    <dbReference type="NCBI Taxonomy" id="343691"/>
    <lineage>
        <taxon>Eukaryota</taxon>
        <taxon>Metazoa</taxon>
        <taxon>Ecdysozoa</taxon>
        <taxon>Arthropoda</taxon>
        <taxon>Hexapoda</taxon>
        <taxon>Insecta</taxon>
        <taxon>Pterygota</taxon>
        <taxon>Neoptera</taxon>
        <taxon>Endopterygota</taxon>
        <taxon>Diptera</taxon>
        <taxon>Brachycera</taxon>
        <taxon>Stratiomyomorpha</taxon>
        <taxon>Stratiomyidae</taxon>
        <taxon>Hermetiinae</taxon>
        <taxon>Hermetia</taxon>
    </lineage>
</organism>
<dbReference type="GO" id="GO:0015074">
    <property type="term" value="P:DNA integration"/>
    <property type="evidence" value="ECO:0007669"/>
    <property type="project" value="InterPro"/>
</dbReference>
<evidence type="ECO:0000259" key="3">
    <source>
        <dbReference type="PROSITE" id="PS50994"/>
    </source>
</evidence>
<dbReference type="Pfam" id="PF17921">
    <property type="entry name" value="Integrase_H2C2"/>
    <property type="match status" value="1"/>
</dbReference>
<dbReference type="SUPFAM" id="SSF53098">
    <property type="entry name" value="Ribonuclease H-like"/>
    <property type="match status" value="1"/>
</dbReference>
<evidence type="ECO:0000313" key="5">
    <source>
        <dbReference type="Proteomes" id="UP000594454"/>
    </source>
</evidence>
<dbReference type="PANTHER" id="PTHR37984">
    <property type="entry name" value="PROTEIN CBG26694"/>
    <property type="match status" value="1"/>
</dbReference>
<dbReference type="OrthoDB" id="5978043at2759"/>
<dbReference type="AlphaFoldDB" id="A0A7R8YSA3"/>